<feature type="region of interest" description="Disordered" evidence="2">
    <location>
        <begin position="1"/>
        <end position="83"/>
    </location>
</feature>
<accession>A0A6G1H1W1</accession>
<feature type="compositionally biased region" description="Polar residues" evidence="2">
    <location>
        <begin position="325"/>
        <end position="339"/>
    </location>
</feature>
<feature type="compositionally biased region" description="Low complexity" evidence="2">
    <location>
        <begin position="463"/>
        <end position="473"/>
    </location>
</feature>
<proteinExistence type="predicted"/>
<feature type="compositionally biased region" description="Gly residues" evidence="2">
    <location>
        <begin position="522"/>
        <end position="533"/>
    </location>
</feature>
<dbReference type="Proteomes" id="UP000800041">
    <property type="component" value="Unassembled WGS sequence"/>
</dbReference>
<evidence type="ECO:0000313" key="3">
    <source>
        <dbReference type="EMBL" id="KAF1987042.1"/>
    </source>
</evidence>
<dbReference type="EMBL" id="ML977154">
    <property type="protein sequence ID" value="KAF1987042.1"/>
    <property type="molecule type" value="Genomic_DNA"/>
</dbReference>
<evidence type="ECO:0000313" key="4">
    <source>
        <dbReference type="Proteomes" id="UP000800041"/>
    </source>
</evidence>
<evidence type="ECO:0000256" key="1">
    <source>
        <dbReference type="SAM" id="Coils"/>
    </source>
</evidence>
<feature type="coiled-coil region" evidence="1">
    <location>
        <begin position="228"/>
        <end position="255"/>
    </location>
</feature>
<keyword evidence="4" id="KW-1185">Reference proteome</keyword>
<name>A0A6G1H1W1_9PEZI</name>
<dbReference type="AlphaFoldDB" id="A0A6G1H1W1"/>
<feature type="region of interest" description="Disordered" evidence="2">
    <location>
        <begin position="325"/>
        <end position="533"/>
    </location>
</feature>
<feature type="compositionally biased region" description="Basic and acidic residues" evidence="2">
    <location>
        <begin position="423"/>
        <end position="435"/>
    </location>
</feature>
<feature type="compositionally biased region" description="Low complexity" evidence="2">
    <location>
        <begin position="488"/>
        <end position="500"/>
    </location>
</feature>
<organism evidence="3 4">
    <name type="scientific">Aulographum hederae CBS 113979</name>
    <dbReference type="NCBI Taxonomy" id="1176131"/>
    <lineage>
        <taxon>Eukaryota</taxon>
        <taxon>Fungi</taxon>
        <taxon>Dikarya</taxon>
        <taxon>Ascomycota</taxon>
        <taxon>Pezizomycotina</taxon>
        <taxon>Dothideomycetes</taxon>
        <taxon>Pleosporomycetidae</taxon>
        <taxon>Aulographales</taxon>
        <taxon>Aulographaceae</taxon>
    </lineage>
</organism>
<feature type="compositionally biased region" description="Polar residues" evidence="2">
    <location>
        <begin position="351"/>
        <end position="374"/>
    </location>
</feature>
<feature type="compositionally biased region" description="Polar residues" evidence="2">
    <location>
        <begin position="413"/>
        <end position="422"/>
    </location>
</feature>
<protein>
    <submittedName>
        <fullName evidence="3">Uncharacterized protein</fullName>
    </submittedName>
</protein>
<reference evidence="3" key="1">
    <citation type="journal article" date="2020" name="Stud. Mycol.">
        <title>101 Dothideomycetes genomes: a test case for predicting lifestyles and emergence of pathogens.</title>
        <authorList>
            <person name="Haridas S."/>
            <person name="Albert R."/>
            <person name="Binder M."/>
            <person name="Bloem J."/>
            <person name="Labutti K."/>
            <person name="Salamov A."/>
            <person name="Andreopoulos B."/>
            <person name="Baker S."/>
            <person name="Barry K."/>
            <person name="Bills G."/>
            <person name="Bluhm B."/>
            <person name="Cannon C."/>
            <person name="Castanera R."/>
            <person name="Culley D."/>
            <person name="Daum C."/>
            <person name="Ezra D."/>
            <person name="Gonzalez J."/>
            <person name="Henrissat B."/>
            <person name="Kuo A."/>
            <person name="Liang C."/>
            <person name="Lipzen A."/>
            <person name="Lutzoni F."/>
            <person name="Magnuson J."/>
            <person name="Mondo S."/>
            <person name="Nolan M."/>
            <person name="Ohm R."/>
            <person name="Pangilinan J."/>
            <person name="Park H.-J."/>
            <person name="Ramirez L."/>
            <person name="Alfaro M."/>
            <person name="Sun H."/>
            <person name="Tritt A."/>
            <person name="Yoshinaga Y."/>
            <person name="Zwiers L.-H."/>
            <person name="Turgeon B."/>
            <person name="Goodwin S."/>
            <person name="Spatafora J."/>
            <person name="Crous P."/>
            <person name="Grigoriev I."/>
        </authorList>
    </citation>
    <scope>NUCLEOTIDE SEQUENCE</scope>
    <source>
        <strain evidence="3">CBS 113979</strain>
    </source>
</reference>
<gene>
    <name evidence="3" type="ORF">K402DRAFT_446212</name>
</gene>
<sequence>MNVALPLSQESQPDVIIPDTQPNSLAPSADPLSRGKYNSPAPIISNSMTPPPSTQVAQAGRATMRTPTPPGASVLLSSPPPTGKVSVSLGTTNWNSAMDLPTGEQVSSASPDDLRATVMALTTALREARASTASLKLQYNMLCIESAESANRMAVELDMTQREVDVLQAAEERRRAENVVPPQNPTFQQDTSATANATLVHDMSRHCSMLQSENEELRDVLAQSKRVVEAREGQITTLVEENERLRNRIKKNREHMNGFLDFVNENSPVSILHSFPNQHPRFRNPTGIRTGGPDISGPPAHHTNRSDQQPFEALLLADKVLSQETATAPSTPVRSQPSGMQKPRFGHSRGTHSMSSLPSTPQRRAAAISNTHRTPPSFAPINEVSVPRSAPQVRYCREAPAPPAPPHRRRGSSDSTITASSVDSREDKSRRRDLDAADDDEVPESSASQAATSMLRRTPQLKSASSSQVSASGGRAGGGELTQTKLYGQVKKAGVGPAAAGKKRSAEEMGGAAGKRRREEGVGLGIGLVGSPR</sequence>
<evidence type="ECO:0000256" key="2">
    <source>
        <dbReference type="SAM" id="MobiDB-lite"/>
    </source>
</evidence>
<feature type="region of interest" description="Disordered" evidence="2">
    <location>
        <begin position="273"/>
        <end position="307"/>
    </location>
</feature>
<dbReference type="OrthoDB" id="5404651at2759"/>
<keyword evidence="1" id="KW-0175">Coiled coil</keyword>